<dbReference type="RefSeq" id="XP_007919456.1">
    <property type="nucleotide sequence ID" value="XM_007921265.1"/>
</dbReference>
<feature type="domain" description="Brl1/Brr6" evidence="3">
    <location>
        <begin position="248"/>
        <end position="382"/>
    </location>
</feature>
<dbReference type="OrthoDB" id="5961at2759"/>
<feature type="region of interest" description="Disordered" evidence="1">
    <location>
        <begin position="1"/>
        <end position="226"/>
    </location>
</feature>
<keyword evidence="2" id="KW-0472">Membrane</keyword>
<dbReference type="Pfam" id="PF10104">
    <property type="entry name" value="Brr6_like_C_C"/>
    <property type="match status" value="1"/>
</dbReference>
<dbReference type="AlphaFoldDB" id="R8B902"/>
<reference evidence="5" key="1">
    <citation type="journal article" date="2013" name="Genome Announc.">
        <title>Draft genome sequence of the ascomycete Phaeoacremonium aleophilum strain UCR-PA7, a causal agent of the esca disease complex in grapevines.</title>
        <authorList>
            <person name="Blanco-Ulate B."/>
            <person name="Rolshausen P."/>
            <person name="Cantu D."/>
        </authorList>
    </citation>
    <scope>NUCLEOTIDE SEQUENCE [LARGE SCALE GENOMIC DNA]</scope>
    <source>
        <strain evidence="5">UCR-PA7</strain>
    </source>
</reference>
<accession>R8B902</accession>
<feature type="compositionally biased region" description="Polar residues" evidence="1">
    <location>
        <begin position="25"/>
        <end position="40"/>
    </location>
</feature>
<dbReference type="HOGENOM" id="CLU_040960_0_0_1"/>
<evidence type="ECO:0000256" key="1">
    <source>
        <dbReference type="SAM" id="MobiDB-lite"/>
    </source>
</evidence>
<dbReference type="InterPro" id="IPR018767">
    <property type="entry name" value="Brl1/Brr6_dom"/>
</dbReference>
<keyword evidence="2" id="KW-0812">Transmembrane</keyword>
<sequence length="480" mass="53580">MNRRTFEGPMEWEYQNQGPVDISSPFAQISQKSQMASFESPSKFGARQGPNPFAAASTTNQSPLKSQQPQPPHSSFFTPQIQRQYTGPSFRNPAFTTPQRHVEDPVFSEMSGIEDSPAMTDTSEVPADTPDVDRSEDFAKMTITPATANRTLFGRKTPGKGEVPRGKLDLHQRDKVRKRKRQVGDKDVGSVRSRLPHDSVDSESDWDGHEARSRSPHKGRKEKEAPRPGWFRNFLGAMNDNPAVPLILSRWVQLSVNVFIIGVFMWLVWGFIAMMRADLNAATEAERAKLLAEMEACAHEYTKNRCAPKSERLPALAMVCDEWELCMNRDPTSVMRVQVSAKNVAHIINEFCGAVSLKAWGFILTTILVAIIANNIGFGRYAAPPPTSKPEFHPPQQPDFPMLTSPQRDPNQAYIFAPIGQTPRHIRRAFLPAEGTDTDASPDYKAILPPPQTPSGRRSPSKGDRDRSPTKSRRSPSKGY</sequence>
<dbReference type="GO" id="GO:0031965">
    <property type="term" value="C:nuclear membrane"/>
    <property type="evidence" value="ECO:0007669"/>
    <property type="project" value="InterPro"/>
</dbReference>
<keyword evidence="4" id="KW-0946">Virion</keyword>
<dbReference type="GO" id="GO:0055088">
    <property type="term" value="P:lipid homeostasis"/>
    <property type="evidence" value="ECO:0007669"/>
    <property type="project" value="InterPro"/>
</dbReference>
<dbReference type="Proteomes" id="UP000014074">
    <property type="component" value="Unassembled WGS sequence"/>
</dbReference>
<evidence type="ECO:0000259" key="3">
    <source>
        <dbReference type="SMART" id="SM01042"/>
    </source>
</evidence>
<dbReference type="KEGG" id="tmn:UCRPA7_8755"/>
<evidence type="ECO:0000313" key="5">
    <source>
        <dbReference type="Proteomes" id="UP000014074"/>
    </source>
</evidence>
<dbReference type="PANTHER" id="PTHR28136:SF1">
    <property type="entry name" value="NUCLEUS EXPORT PROTEIN BRL1"/>
    <property type="match status" value="1"/>
</dbReference>
<dbReference type="SMART" id="SM01042">
    <property type="entry name" value="Brr6_like_C_C"/>
    <property type="match status" value="1"/>
</dbReference>
<dbReference type="InterPro" id="IPR040202">
    <property type="entry name" value="Brl1/Brr6"/>
</dbReference>
<dbReference type="GeneID" id="19329637"/>
<feature type="compositionally biased region" description="Pro residues" evidence="1">
    <location>
        <begin position="386"/>
        <end position="398"/>
    </location>
</feature>
<keyword evidence="5" id="KW-1185">Reference proteome</keyword>
<keyword evidence="2" id="KW-1133">Transmembrane helix</keyword>
<dbReference type="eggNOG" id="KOG4503">
    <property type="taxonomic scope" value="Eukaryota"/>
</dbReference>
<keyword evidence="4" id="KW-0261">Viral envelope protein</keyword>
<feature type="compositionally biased region" description="Basic and acidic residues" evidence="1">
    <location>
        <begin position="182"/>
        <end position="213"/>
    </location>
</feature>
<feature type="region of interest" description="Disordered" evidence="1">
    <location>
        <begin position="386"/>
        <end position="407"/>
    </location>
</feature>
<evidence type="ECO:0000313" key="4">
    <source>
        <dbReference type="EMBL" id="EON95762.1"/>
    </source>
</evidence>
<dbReference type="PANTHER" id="PTHR28136">
    <property type="entry name" value="NUCLEUS EXPORT PROTEIN BRR6"/>
    <property type="match status" value="1"/>
</dbReference>
<feature type="compositionally biased region" description="Basic residues" evidence="1">
    <location>
        <begin position="470"/>
        <end position="480"/>
    </location>
</feature>
<feature type="transmembrane region" description="Helical" evidence="2">
    <location>
        <begin position="251"/>
        <end position="272"/>
    </location>
</feature>
<dbReference type="GO" id="GO:0006998">
    <property type="term" value="P:nuclear envelope organization"/>
    <property type="evidence" value="ECO:0007669"/>
    <property type="project" value="InterPro"/>
</dbReference>
<name>R8B902_PHAM7</name>
<feature type="compositionally biased region" description="Basic and acidic residues" evidence="1">
    <location>
        <begin position="162"/>
        <end position="173"/>
    </location>
</feature>
<protein>
    <submittedName>
        <fullName evidence="4">Putative nuclear envelope protein</fullName>
    </submittedName>
</protein>
<gene>
    <name evidence="4" type="ORF">UCRPA7_8755</name>
</gene>
<feature type="compositionally biased region" description="Polar residues" evidence="1">
    <location>
        <begin position="76"/>
        <end position="99"/>
    </location>
</feature>
<dbReference type="EMBL" id="KB933375">
    <property type="protein sequence ID" value="EON95762.1"/>
    <property type="molecule type" value="Genomic_DNA"/>
</dbReference>
<evidence type="ECO:0000256" key="2">
    <source>
        <dbReference type="SAM" id="Phobius"/>
    </source>
</evidence>
<feature type="region of interest" description="Disordered" evidence="1">
    <location>
        <begin position="431"/>
        <end position="480"/>
    </location>
</feature>
<proteinExistence type="predicted"/>
<organism evidence="4 5">
    <name type="scientific">Phaeoacremonium minimum (strain UCR-PA7)</name>
    <name type="common">Esca disease fungus</name>
    <name type="synonym">Togninia minima</name>
    <dbReference type="NCBI Taxonomy" id="1286976"/>
    <lineage>
        <taxon>Eukaryota</taxon>
        <taxon>Fungi</taxon>
        <taxon>Dikarya</taxon>
        <taxon>Ascomycota</taxon>
        <taxon>Pezizomycotina</taxon>
        <taxon>Sordariomycetes</taxon>
        <taxon>Sordariomycetidae</taxon>
        <taxon>Togniniales</taxon>
        <taxon>Togniniaceae</taxon>
        <taxon>Phaeoacremonium</taxon>
    </lineage>
</organism>